<accession>A0ABM1QG85</accession>
<evidence type="ECO:0000313" key="4">
    <source>
        <dbReference type="Proteomes" id="UP000694864"/>
    </source>
</evidence>
<keyword evidence="1" id="KW-0863">Zinc-finger</keyword>
<dbReference type="RefSeq" id="XP_019085773.1">
    <property type="nucleotide sequence ID" value="XM_019230228.1"/>
</dbReference>
<dbReference type="PROSITE" id="PS50158">
    <property type="entry name" value="ZF_CCHC"/>
    <property type="match status" value="1"/>
</dbReference>
<reference evidence="4" key="1">
    <citation type="journal article" date="2014" name="Nat. Commun.">
        <title>The emerging biofuel crop Camelina sativa retains a highly undifferentiated hexaploid genome structure.</title>
        <authorList>
            <person name="Kagale S."/>
            <person name="Koh C."/>
            <person name="Nixon J."/>
            <person name="Bollina V."/>
            <person name="Clarke W.E."/>
            <person name="Tuteja R."/>
            <person name="Spillane C."/>
            <person name="Robinson S.J."/>
            <person name="Links M.G."/>
            <person name="Clarke C."/>
            <person name="Higgins E.E."/>
            <person name="Huebert T."/>
            <person name="Sharpe A.G."/>
            <person name="Parkin I.A."/>
        </authorList>
    </citation>
    <scope>NUCLEOTIDE SEQUENCE [LARGE SCALE GENOMIC DNA]</scope>
    <source>
        <strain evidence="4">cv. DH55</strain>
    </source>
</reference>
<dbReference type="GeneID" id="109126555"/>
<evidence type="ECO:0000256" key="1">
    <source>
        <dbReference type="PROSITE-ProRule" id="PRU00047"/>
    </source>
</evidence>
<dbReference type="SMART" id="SM00343">
    <property type="entry name" value="ZnF_C2HC"/>
    <property type="match status" value="1"/>
</dbReference>
<dbReference type="InterPro" id="IPR001878">
    <property type="entry name" value="Znf_CCHC"/>
</dbReference>
<gene>
    <name evidence="5" type="primary">LOC109126555</name>
</gene>
<dbReference type="Pfam" id="PF14244">
    <property type="entry name" value="Retrotran_gag_3"/>
    <property type="match status" value="1"/>
</dbReference>
<keyword evidence="4" id="KW-1185">Reference proteome</keyword>
<keyword evidence="1" id="KW-0862">Zinc</keyword>
<evidence type="ECO:0000313" key="5">
    <source>
        <dbReference type="RefSeq" id="XP_019085773.1"/>
    </source>
</evidence>
<evidence type="ECO:0000259" key="3">
    <source>
        <dbReference type="PROSITE" id="PS50158"/>
    </source>
</evidence>
<dbReference type="Pfam" id="PF14223">
    <property type="entry name" value="Retrotran_gag_2"/>
    <property type="match status" value="1"/>
</dbReference>
<dbReference type="InterPro" id="IPR029472">
    <property type="entry name" value="Copia-like_N"/>
</dbReference>
<protein>
    <submittedName>
        <fullName evidence="5">Uncharacterized protein LOC109126555</fullName>
    </submittedName>
</protein>
<name>A0ABM1QG85_CAMSA</name>
<reference evidence="5" key="2">
    <citation type="submission" date="2025-08" db="UniProtKB">
        <authorList>
            <consortium name="RefSeq"/>
        </authorList>
    </citation>
    <scope>IDENTIFICATION</scope>
    <source>
        <tissue evidence="5">Leaf</tissue>
    </source>
</reference>
<dbReference type="Proteomes" id="UP000694864">
    <property type="component" value="Chromosome 9"/>
</dbReference>
<keyword evidence="1" id="KW-0479">Metal-binding</keyword>
<dbReference type="PANTHER" id="PTHR47481">
    <property type="match status" value="1"/>
</dbReference>
<sequence length="382" mass="41591">MATAYPFPDNIHVTSTVTIKLNNTNYLLWKTQFESLLSCQKLIGFVNGAITAPPRTVSSTTSNTVTETPNALYESWFCTDQLIRSWLFGTLSEEVLGYVHNLTTSRDIWLSLAENFNKSSIAREFTLRRSLWVLEKKDMTFAAYCREFIAICDALSSIGKPIDESLKIFGFLNGLGRDYDPITTVVQSSLSKASPPSFGDAVSEVENFDTKLRSYSAPESVTPHLAFQAQQTGYGNASRGGYRGRGRSSGQNRGRGGYSSRGRGFSQHQSNPRASGERPICQICGRIGHLASDCWNRFDENYQRPDIAQVFSSLQVSDGNEWITDSGATAHVTPSAGNLQSATTYTGNDTVQVGDGAYLPITHVGSTTISSSAEGGGKGSSK</sequence>
<feature type="domain" description="CCHC-type" evidence="3">
    <location>
        <begin position="281"/>
        <end position="294"/>
    </location>
</feature>
<dbReference type="InterPro" id="IPR036875">
    <property type="entry name" value="Znf_CCHC_sf"/>
</dbReference>
<evidence type="ECO:0000256" key="2">
    <source>
        <dbReference type="SAM" id="MobiDB-lite"/>
    </source>
</evidence>
<proteinExistence type="predicted"/>
<dbReference type="SUPFAM" id="SSF57756">
    <property type="entry name" value="Retrovirus zinc finger-like domains"/>
    <property type="match status" value="1"/>
</dbReference>
<organism evidence="4 5">
    <name type="scientific">Camelina sativa</name>
    <name type="common">False flax</name>
    <name type="synonym">Myagrum sativum</name>
    <dbReference type="NCBI Taxonomy" id="90675"/>
    <lineage>
        <taxon>Eukaryota</taxon>
        <taxon>Viridiplantae</taxon>
        <taxon>Streptophyta</taxon>
        <taxon>Embryophyta</taxon>
        <taxon>Tracheophyta</taxon>
        <taxon>Spermatophyta</taxon>
        <taxon>Magnoliopsida</taxon>
        <taxon>eudicotyledons</taxon>
        <taxon>Gunneridae</taxon>
        <taxon>Pentapetalae</taxon>
        <taxon>rosids</taxon>
        <taxon>malvids</taxon>
        <taxon>Brassicales</taxon>
        <taxon>Brassicaceae</taxon>
        <taxon>Camelineae</taxon>
        <taxon>Camelina</taxon>
    </lineage>
</organism>
<feature type="region of interest" description="Disordered" evidence="2">
    <location>
        <begin position="234"/>
        <end position="278"/>
    </location>
</feature>
<dbReference type="PANTHER" id="PTHR47481:SF10">
    <property type="entry name" value="COPIA-LIKE POLYPROTEIN_RETROTRANSPOSON"/>
    <property type="match status" value="1"/>
</dbReference>